<dbReference type="Proteomes" id="UP000435837">
    <property type="component" value="Unassembled WGS sequence"/>
</dbReference>
<reference evidence="2 3" key="1">
    <citation type="submission" date="2019-12" db="EMBL/GenBank/DDBJ databases">
        <title>Whole genome shotgun sequence of Streptomyces caniferus NBRC 15389.</title>
        <authorList>
            <person name="Ichikawa N."/>
            <person name="Kimura A."/>
            <person name="Kitahashi Y."/>
            <person name="Komaki H."/>
            <person name="Tamura T."/>
        </authorList>
    </citation>
    <scope>NUCLEOTIDE SEQUENCE [LARGE SCALE GENOMIC DNA]</scope>
    <source>
        <strain evidence="2 3">NBRC 15389</strain>
    </source>
</reference>
<proteinExistence type="predicted"/>
<sequence length="75" mass="7652">MSHAESGARRAGPRPFHETGGPEYRRVLGEGRARTSAPGRPPSAPGSGRPSAAGPEGNKACEGVAGRTGPEVHRP</sequence>
<evidence type="ECO:0000313" key="2">
    <source>
        <dbReference type="EMBL" id="GFE08673.1"/>
    </source>
</evidence>
<evidence type="ECO:0000313" key="3">
    <source>
        <dbReference type="Proteomes" id="UP000435837"/>
    </source>
</evidence>
<dbReference type="AlphaFoldDB" id="A0A640SBC0"/>
<feature type="compositionally biased region" description="Basic and acidic residues" evidence="1">
    <location>
        <begin position="23"/>
        <end position="33"/>
    </location>
</feature>
<feature type="compositionally biased region" description="Low complexity" evidence="1">
    <location>
        <begin position="45"/>
        <end position="55"/>
    </location>
</feature>
<gene>
    <name evidence="2" type="ORF">Scani_49410</name>
</gene>
<comment type="caution">
    <text evidence="2">The sequence shown here is derived from an EMBL/GenBank/DDBJ whole genome shotgun (WGS) entry which is preliminary data.</text>
</comment>
<accession>A0A640SBC0</accession>
<organism evidence="2 3">
    <name type="scientific">Streptomyces caniferus</name>
    <dbReference type="NCBI Taxonomy" id="285557"/>
    <lineage>
        <taxon>Bacteria</taxon>
        <taxon>Bacillati</taxon>
        <taxon>Actinomycetota</taxon>
        <taxon>Actinomycetes</taxon>
        <taxon>Kitasatosporales</taxon>
        <taxon>Streptomycetaceae</taxon>
        <taxon>Streptomyces</taxon>
    </lineage>
</organism>
<dbReference type="EMBL" id="BLIN01000005">
    <property type="protein sequence ID" value="GFE08673.1"/>
    <property type="molecule type" value="Genomic_DNA"/>
</dbReference>
<protein>
    <submittedName>
        <fullName evidence="2">Uncharacterized protein</fullName>
    </submittedName>
</protein>
<feature type="region of interest" description="Disordered" evidence="1">
    <location>
        <begin position="1"/>
        <end position="75"/>
    </location>
</feature>
<name>A0A640SBC0_9ACTN</name>
<evidence type="ECO:0000256" key="1">
    <source>
        <dbReference type="SAM" id="MobiDB-lite"/>
    </source>
</evidence>